<dbReference type="Gene3D" id="3.80.10.10">
    <property type="entry name" value="Ribonuclease Inhibitor"/>
    <property type="match status" value="1"/>
</dbReference>
<dbReference type="PANTHER" id="PTHR48064">
    <property type="entry name" value="OS01G0750400 PROTEIN"/>
    <property type="match status" value="1"/>
</dbReference>
<dbReference type="Pfam" id="PF13855">
    <property type="entry name" value="LRR_8"/>
    <property type="match status" value="1"/>
</dbReference>
<name>A0AAD6LE56_9ROSI</name>
<sequence>MKSLSSLEYLGLDGNNINKLVASRGPSNLRTLWLDNITTYVSSFQLLQSLRAFPNLTTLHLENNDFRGRIFDDGLLDLKNLEYLDLSFNTLNNSFFQAIKMMTSLKTLILWSCKLDGRIPTTQGFFNLKNLE</sequence>
<dbReference type="AlphaFoldDB" id="A0AAD6LE56"/>
<accession>A0AAD6LE56</accession>
<evidence type="ECO:0000313" key="2">
    <source>
        <dbReference type="Proteomes" id="UP001164929"/>
    </source>
</evidence>
<reference evidence="1 2" key="1">
    <citation type="journal article" date="2023" name="Mol. Ecol. Resour.">
        <title>Chromosome-level genome assembly of a triploid poplar Populus alba 'Berolinensis'.</title>
        <authorList>
            <person name="Chen S."/>
            <person name="Yu Y."/>
            <person name="Wang X."/>
            <person name="Wang S."/>
            <person name="Zhang T."/>
            <person name="Zhou Y."/>
            <person name="He R."/>
            <person name="Meng N."/>
            <person name="Wang Y."/>
            <person name="Liu W."/>
            <person name="Liu Z."/>
            <person name="Liu J."/>
            <person name="Guo Q."/>
            <person name="Huang H."/>
            <person name="Sederoff R.R."/>
            <person name="Wang G."/>
            <person name="Qu G."/>
            <person name="Chen S."/>
        </authorList>
    </citation>
    <scope>NUCLEOTIDE SEQUENCE [LARGE SCALE GENOMIC DNA]</scope>
    <source>
        <strain evidence="1">SC-2020</strain>
    </source>
</reference>
<keyword evidence="2" id="KW-1185">Reference proteome</keyword>
<dbReference type="InterPro" id="IPR001611">
    <property type="entry name" value="Leu-rich_rpt"/>
</dbReference>
<organism evidence="1 2">
    <name type="scientific">Populus alba x Populus x berolinensis</name>
    <dbReference type="NCBI Taxonomy" id="444605"/>
    <lineage>
        <taxon>Eukaryota</taxon>
        <taxon>Viridiplantae</taxon>
        <taxon>Streptophyta</taxon>
        <taxon>Embryophyta</taxon>
        <taxon>Tracheophyta</taxon>
        <taxon>Spermatophyta</taxon>
        <taxon>Magnoliopsida</taxon>
        <taxon>eudicotyledons</taxon>
        <taxon>Gunneridae</taxon>
        <taxon>Pentapetalae</taxon>
        <taxon>rosids</taxon>
        <taxon>fabids</taxon>
        <taxon>Malpighiales</taxon>
        <taxon>Salicaceae</taxon>
        <taxon>Saliceae</taxon>
        <taxon>Populus</taxon>
    </lineage>
</organism>
<evidence type="ECO:0000313" key="1">
    <source>
        <dbReference type="EMBL" id="KAJ6957666.1"/>
    </source>
</evidence>
<gene>
    <name evidence="1" type="ORF">NC653_039588</name>
</gene>
<protein>
    <submittedName>
        <fullName evidence="1">Uncharacterized protein</fullName>
    </submittedName>
</protein>
<dbReference type="InterPro" id="IPR032675">
    <property type="entry name" value="LRR_dom_sf"/>
</dbReference>
<comment type="caution">
    <text evidence="1">The sequence shown here is derived from an EMBL/GenBank/DDBJ whole genome shotgun (WGS) entry which is preliminary data.</text>
</comment>
<dbReference type="SUPFAM" id="SSF52058">
    <property type="entry name" value="L domain-like"/>
    <property type="match status" value="1"/>
</dbReference>
<dbReference type="PANTHER" id="PTHR48064:SF6">
    <property type="entry name" value="RECEPTOR-LIKE PROTEIN KINASE 2"/>
    <property type="match status" value="1"/>
</dbReference>
<proteinExistence type="predicted"/>
<dbReference type="InterPro" id="IPR053038">
    <property type="entry name" value="RLP_Defense"/>
</dbReference>
<dbReference type="EMBL" id="JAQIZT010000018">
    <property type="protein sequence ID" value="KAJ6957666.1"/>
    <property type="molecule type" value="Genomic_DNA"/>
</dbReference>
<dbReference type="Proteomes" id="UP001164929">
    <property type="component" value="Chromosome 18"/>
</dbReference>